<evidence type="ECO:0000256" key="1">
    <source>
        <dbReference type="ARBA" id="ARBA00022553"/>
    </source>
</evidence>
<dbReference type="InterPro" id="IPR036361">
    <property type="entry name" value="SAP_dom_sf"/>
</dbReference>
<organism evidence="5 6">
    <name type="scientific">Cymbomonas tetramitiformis</name>
    <dbReference type="NCBI Taxonomy" id="36881"/>
    <lineage>
        <taxon>Eukaryota</taxon>
        <taxon>Viridiplantae</taxon>
        <taxon>Chlorophyta</taxon>
        <taxon>Pyramimonadophyceae</taxon>
        <taxon>Pyramimonadales</taxon>
        <taxon>Pyramimonadaceae</taxon>
        <taxon>Cymbomonas</taxon>
    </lineage>
</organism>
<evidence type="ECO:0000313" key="5">
    <source>
        <dbReference type="EMBL" id="KAK3276290.1"/>
    </source>
</evidence>
<dbReference type="PANTHER" id="PTHR46551:SF1">
    <property type="entry name" value="SAP DOMAIN-CONTAINING RIBONUCLEOPROTEIN"/>
    <property type="match status" value="1"/>
</dbReference>
<evidence type="ECO:0000313" key="6">
    <source>
        <dbReference type="Proteomes" id="UP001190700"/>
    </source>
</evidence>
<accession>A0AAE0L954</accession>
<evidence type="ECO:0000256" key="2">
    <source>
        <dbReference type="ARBA" id="ARBA00046328"/>
    </source>
</evidence>
<name>A0AAE0L954_9CHLO</name>
<feature type="region of interest" description="Disordered" evidence="3">
    <location>
        <begin position="225"/>
        <end position="259"/>
    </location>
</feature>
<evidence type="ECO:0000259" key="4">
    <source>
        <dbReference type="PROSITE" id="PS50800"/>
    </source>
</evidence>
<dbReference type="GO" id="GO:0005634">
    <property type="term" value="C:nucleus"/>
    <property type="evidence" value="ECO:0007669"/>
    <property type="project" value="TreeGrafter"/>
</dbReference>
<comment type="caution">
    <text evidence="5">The sequence shown here is derived from an EMBL/GenBank/DDBJ whole genome shotgun (WGS) entry which is preliminary data.</text>
</comment>
<feature type="domain" description="SAP" evidence="4">
    <location>
        <begin position="12"/>
        <end position="46"/>
    </location>
</feature>
<feature type="region of interest" description="Disordered" evidence="3">
    <location>
        <begin position="49"/>
        <end position="120"/>
    </location>
</feature>
<dbReference type="Gene3D" id="1.10.720.30">
    <property type="entry name" value="SAP domain"/>
    <property type="match status" value="1"/>
</dbReference>
<dbReference type="SMART" id="SM00513">
    <property type="entry name" value="SAP"/>
    <property type="match status" value="1"/>
</dbReference>
<feature type="compositionally biased region" description="Acidic residues" evidence="3">
    <location>
        <begin position="79"/>
        <end position="93"/>
    </location>
</feature>
<dbReference type="SUPFAM" id="SSF68906">
    <property type="entry name" value="SAP domain"/>
    <property type="match status" value="1"/>
</dbReference>
<dbReference type="PANTHER" id="PTHR46551">
    <property type="entry name" value="SAP DOMAIN-CONTAINING RIBONUCLEOPROTEIN"/>
    <property type="match status" value="1"/>
</dbReference>
<comment type="similarity">
    <text evidence="2">Belongs to the SAP domain-containing ribonucleoprotein family.</text>
</comment>
<sequence>MTTELPSTPTERKKLKVQDLRDLLSERGEDATGTKPVLLDRLEAVLAKGGENDATDCAADPAGAVETETKTEEAKAGEVEEEAAPDTEVDPEDKEQKSAAQESAESLMDKKKARAKRFDIPLKESDNEKLKARAERFGLPAPSVKLSKEEESAKKLNRAQRFGLVTEEVLDEKKKARAERFGIVTAEGEEAKKQLRAARFAAAGGTSTEDKEKMKNRMARFGMPLEGAAGAKSGTAVKRSAADAELEEKKKARAARFAQ</sequence>
<dbReference type="Pfam" id="PF02037">
    <property type="entry name" value="SAP"/>
    <property type="match status" value="1"/>
</dbReference>
<dbReference type="GO" id="GO:0016973">
    <property type="term" value="P:poly(A)+ mRNA export from nucleus"/>
    <property type="evidence" value="ECO:0007669"/>
    <property type="project" value="TreeGrafter"/>
</dbReference>
<dbReference type="Proteomes" id="UP001190700">
    <property type="component" value="Unassembled WGS sequence"/>
</dbReference>
<evidence type="ECO:0000256" key="3">
    <source>
        <dbReference type="SAM" id="MobiDB-lite"/>
    </source>
</evidence>
<proteinExistence type="inferred from homology"/>
<reference evidence="5 6" key="1">
    <citation type="journal article" date="2015" name="Genome Biol. Evol.">
        <title>Comparative Genomics of a Bacterivorous Green Alga Reveals Evolutionary Causalities and Consequences of Phago-Mixotrophic Mode of Nutrition.</title>
        <authorList>
            <person name="Burns J.A."/>
            <person name="Paasch A."/>
            <person name="Narechania A."/>
            <person name="Kim E."/>
        </authorList>
    </citation>
    <scope>NUCLEOTIDE SEQUENCE [LARGE SCALE GENOMIC DNA]</scope>
    <source>
        <strain evidence="5 6">PLY_AMNH</strain>
    </source>
</reference>
<feature type="compositionally biased region" description="Basic and acidic residues" evidence="3">
    <location>
        <begin position="67"/>
        <end position="78"/>
    </location>
</feature>
<keyword evidence="1" id="KW-0597">Phosphoprotein</keyword>
<dbReference type="Pfam" id="PF18592">
    <property type="entry name" value="Tho1_MOS11_C"/>
    <property type="match status" value="1"/>
</dbReference>
<keyword evidence="6" id="KW-1185">Reference proteome</keyword>
<dbReference type="InterPro" id="IPR040746">
    <property type="entry name" value="THO1_MOS11_C"/>
</dbReference>
<dbReference type="InterPro" id="IPR052240">
    <property type="entry name" value="SAP_domain_ribonucleoprotein"/>
</dbReference>
<gene>
    <name evidence="5" type="ORF">CYMTET_15625</name>
</gene>
<dbReference type="EMBL" id="LGRX02006633">
    <property type="protein sequence ID" value="KAK3276290.1"/>
    <property type="molecule type" value="Genomic_DNA"/>
</dbReference>
<dbReference type="InterPro" id="IPR003034">
    <property type="entry name" value="SAP_dom"/>
</dbReference>
<dbReference type="AlphaFoldDB" id="A0AAE0L954"/>
<dbReference type="PROSITE" id="PS50800">
    <property type="entry name" value="SAP"/>
    <property type="match status" value="1"/>
</dbReference>
<protein>
    <recommendedName>
        <fullName evidence="4">SAP domain-containing protein</fullName>
    </recommendedName>
</protein>